<dbReference type="AlphaFoldDB" id="A0A1F4S551"/>
<dbReference type="GO" id="GO:1990904">
    <property type="term" value="C:ribonucleoprotein complex"/>
    <property type="evidence" value="ECO:0007669"/>
    <property type="project" value="UniProtKB-KW"/>
</dbReference>
<evidence type="ECO:0000313" key="7">
    <source>
        <dbReference type="EMBL" id="OGC15519.1"/>
    </source>
</evidence>
<evidence type="ECO:0000256" key="3">
    <source>
        <dbReference type="ARBA" id="ARBA00023274"/>
    </source>
</evidence>
<evidence type="ECO:0000256" key="5">
    <source>
        <dbReference type="HAMAP-Rule" id="MF_01302"/>
    </source>
</evidence>
<keyword evidence="2 5" id="KW-0689">Ribosomal protein</keyword>
<evidence type="ECO:0000256" key="1">
    <source>
        <dbReference type="ARBA" id="ARBA00006471"/>
    </source>
</evidence>
<dbReference type="HAMAP" id="MF_01302_B">
    <property type="entry name" value="Ribosomal_uS8_B"/>
    <property type="match status" value="1"/>
</dbReference>
<evidence type="ECO:0000256" key="6">
    <source>
        <dbReference type="RuleBase" id="RU003660"/>
    </source>
</evidence>
<dbReference type="GO" id="GO:0005840">
    <property type="term" value="C:ribosome"/>
    <property type="evidence" value="ECO:0007669"/>
    <property type="project" value="UniProtKB-KW"/>
</dbReference>
<dbReference type="NCBIfam" id="NF001109">
    <property type="entry name" value="PRK00136.1"/>
    <property type="match status" value="1"/>
</dbReference>
<reference evidence="7 8" key="1">
    <citation type="journal article" date="2016" name="Nat. Commun.">
        <title>Thousands of microbial genomes shed light on interconnected biogeochemical processes in an aquifer system.</title>
        <authorList>
            <person name="Anantharaman K."/>
            <person name="Brown C.T."/>
            <person name="Hug L.A."/>
            <person name="Sharon I."/>
            <person name="Castelle C.J."/>
            <person name="Probst A.J."/>
            <person name="Thomas B.C."/>
            <person name="Singh A."/>
            <person name="Wilkins M.J."/>
            <person name="Karaoz U."/>
            <person name="Brodie E.L."/>
            <person name="Williams K.H."/>
            <person name="Hubbard S.S."/>
            <person name="Banfield J.F."/>
        </authorList>
    </citation>
    <scope>NUCLEOTIDE SEQUENCE [LARGE SCALE GENOMIC DNA]</scope>
</reference>
<dbReference type="GO" id="GO:0005737">
    <property type="term" value="C:cytoplasm"/>
    <property type="evidence" value="ECO:0007669"/>
    <property type="project" value="UniProtKB-ARBA"/>
</dbReference>
<proteinExistence type="inferred from homology"/>
<dbReference type="InterPro" id="IPR000630">
    <property type="entry name" value="Ribosomal_uS8"/>
</dbReference>
<dbReference type="InterPro" id="IPR047863">
    <property type="entry name" value="Ribosomal_uS8_CS"/>
</dbReference>
<dbReference type="EMBL" id="MEUA01000019">
    <property type="protein sequence ID" value="OGC15519.1"/>
    <property type="molecule type" value="Genomic_DNA"/>
</dbReference>
<comment type="subunit">
    <text evidence="5">Part of the 30S ribosomal subunit. Contacts proteins S5 and S12.</text>
</comment>
<keyword evidence="5" id="KW-0699">rRNA-binding</keyword>
<dbReference type="PROSITE" id="PS00053">
    <property type="entry name" value="RIBOSOMAL_S8"/>
    <property type="match status" value="1"/>
</dbReference>
<dbReference type="Pfam" id="PF00410">
    <property type="entry name" value="Ribosomal_S8"/>
    <property type="match status" value="1"/>
</dbReference>
<dbReference type="GO" id="GO:0019843">
    <property type="term" value="F:rRNA binding"/>
    <property type="evidence" value="ECO:0007669"/>
    <property type="project" value="UniProtKB-UniRule"/>
</dbReference>
<dbReference type="Proteomes" id="UP000177905">
    <property type="component" value="Unassembled WGS sequence"/>
</dbReference>
<dbReference type="GO" id="GO:0003735">
    <property type="term" value="F:structural constituent of ribosome"/>
    <property type="evidence" value="ECO:0007669"/>
    <property type="project" value="InterPro"/>
</dbReference>
<dbReference type="FunFam" id="3.30.1490.10:FF:000001">
    <property type="entry name" value="30S ribosomal protein S8"/>
    <property type="match status" value="1"/>
</dbReference>
<organism evidence="7 8">
    <name type="scientific">candidate division WOR-1 bacterium RIFOXYB2_FULL_36_35</name>
    <dbReference type="NCBI Taxonomy" id="1802578"/>
    <lineage>
        <taxon>Bacteria</taxon>
        <taxon>Bacillati</taxon>
        <taxon>Saganbacteria</taxon>
    </lineage>
</organism>
<evidence type="ECO:0000256" key="4">
    <source>
        <dbReference type="ARBA" id="ARBA00035258"/>
    </source>
</evidence>
<keyword evidence="3 5" id="KW-0687">Ribonucleoprotein</keyword>
<gene>
    <name evidence="5" type="primary">rpsH</name>
    <name evidence="7" type="ORF">A2290_03920</name>
</gene>
<dbReference type="SUPFAM" id="SSF56047">
    <property type="entry name" value="Ribosomal protein S8"/>
    <property type="match status" value="1"/>
</dbReference>
<dbReference type="PANTHER" id="PTHR11758">
    <property type="entry name" value="40S RIBOSOMAL PROTEIN S15A"/>
    <property type="match status" value="1"/>
</dbReference>
<comment type="function">
    <text evidence="5">One of the primary rRNA binding proteins, it binds directly to 16S rRNA central domain where it helps coordinate assembly of the platform of the 30S subunit.</text>
</comment>
<dbReference type="Gene3D" id="3.30.1490.10">
    <property type="match status" value="1"/>
</dbReference>
<dbReference type="GO" id="GO:0006412">
    <property type="term" value="P:translation"/>
    <property type="evidence" value="ECO:0007669"/>
    <property type="project" value="UniProtKB-UniRule"/>
</dbReference>
<comment type="caution">
    <text evidence="7">The sequence shown here is derived from an EMBL/GenBank/DDBJ whole genome shotgun (WGS) entry which is preliminary data.</text>
</comment>
<dbReference type="Gene3D" id="3.30.1370.30">
    <property type="match status" value="1"/>
</dbReference>
<name>A0A1F4S551_UNCSA</name>
<protein>
    <recommendedName>
        <fullName evidence="4 5">Small ribosomal subunit protein uS8</fullName>
    </recommendedName>
</protein>
<keyword evidence="5" id="KW-0694">RNA-binding</keyword>
<evidence type="ECO:0000256" key="2">
    <source>
        <dbReference type="ARBA" id="ARBA00022980"/>
    </source>
</evidence>
<evidence type="ECO:0000313" key="8">
    <source>
        <dbReference type="Proteomes" id="UP000177905"/>
    </source>
</evidence>
<sequence>MREPVSEFITSVKNAILRKKNIIDIPFSKFKDKICKVLIDEGFLGGSEVLSRGGKKILRVTLKYASNKYGKMSKSVISEIKQVSRPGRRYYVGVGKIPRVQSGFGISLVSTSHGVMAGEEARKKRLGGEVLLFVY</sequence>
<accession>A0A1F4S551</accession>
<comment type="similarity">
    <text evidence="1 5 6">Belongs to the universal ribosomal protein uS8 family.</text>
</comment>
<dbReference type="InterPro" id="IPR035987">
    <property type="entry name" value="Ribosomal_uS8_sf"/>
</dbReference>